<evidence type="ECO:0000256" key="1">
    <source>
        <dbReference type="SAM" id="MobiDB-lite"/>
    </source>
</evidence>
<gene>
    <name evidence="2" type="ORF">KCMC57_43180</name>
</gene>
<dbReference type="AlphaFoldDB" id="A0AB33K976"/>
<name>A0AB33K976_9ACTN</name>
<dbReference type="EMBL" id="AP035881">
    <property type="protein sequence ID" value="BFP47950.1"/>
    <property type="molecule type" value="Genomic_DNA"/>
</dbReference>
<protein>
    <submittedName>
        <fullName evidence="2">Uncharacterized protein</fullName>
    </submittedName>
</protein>
<reference evidence="2" key="1">
    <citation type="submission" date="2024-07" db="EMBL/GenBank/DDBJ databases">
        <title>Complete genome sequences of cellulolytic bacteria, Kitasatospora sp. CMC57 and Streptomyces sp. CMC78, isolated from Japanese agricultural soil.</title>
        <authorList>
            <person name="Hashimoto T."/>
            <person name="Ito M."/>
            <person name="Iwamoto M."/>
            <person name="Fukahori D."/>
            <person name="Shoda T."/>
            <person name="Sakoda M."/>
            <person name="Morohoshi T."/>
            <person name="Mitsuboshi M."/>
            <person name="Nishizawa T."/>
        </authorList>
    </citation>
    <scope>NUCLEOTIDE SEQUENCE</scope>
    <source>
        <strain evidence="2">CMC57</strain>
    </source>
</reference>
<sequence length="150" mass="16499">MPDRHPPVSAQPVGRDAVPPLPAQSGPSAGEPSTVPPTASERPRRLRPAQLLFEPPAEAPEEERFFDLESIDDPAELLRRATELTLAFRIAAERAADFQAIAAAQLADTRRFDALSPAEIAARIEWTPDYAARMVEYGQTLLRQQHSGEH</sequence>
<evidence type="ECO:0000313" key="2">
    <source>
        <dbReference type="EMBL" id="BFP47950.1"/>
    </source>
</evidence>
<accession>A0AB33K976</accession>
<proteinExistence type="predicted"/>
<organism evidence="2">
    <name type="scientific">Kitasatospora sp. CMC57</name>
    <dbReference type="NCBI Taxonomy" id="3231513"/>
    <lineage>
        <taxon>Bacteria</taxon>
        <taxon>Bacillati</taxon>
        <taxon>Actinomycetota</taxon>
        <taxon>Actinomycetes</taxon>
        <taxon>Kitasatosporales</taxon>
        <taxon>Streptomycetaceae</taxon>
        <taxon>Kitasatospora</taxon>
    </lineage>
</organism>
<feature type="region of interest" description="Disordered" evidence="1">
    <location>
        <begin position="1"/>
        <end position="47"/>
    </location>
</feature>